<evidence type="ECO:0000313" key="1">
    <source>
        <dbReference type="EMBL" id="KAK6730534.1"/>
    </source>
</evidence>
<accession>A0ABR1BVW7</accession>
<reference evidence="1 2" key="1">
    <citation type="submission" date="2023-08" db="EMBL/GenBank/DDBJ databases">
        <title>A Necator americanus chromosomal reference genome.</title>
        <authorList>
            <person name="Ilik V."/>
            <person name="Petrzelkova K.J."/>
            <person name="Pardy F."/>
            <person name="Fuh T."/>
            <person name="Niatou-Singa F.S."/>
            <person name="Gouil Q."/>
            <person name="Baker L."/>
            <person name="Ritchie M.E."/>
            <person name="Jex A.R."/>
            <person name="Gazzola D."/>
            <person name="Li H."/>
            <person name="Toshio Fujiwara R."/>
            <person name="Zhan B."/>
            <person name="Aroian R.V."/>
            <person name="Pafco B."/>
            <person name="Schwarz E.M."/>
        </authorList>
    </citation>
    <scope>NUCLEOTIDE SEQUENCE [LARGE SCALE GENOMIC DNA]</scope>
    <source>
        <strain evidence="1 2">Aroian</strain>
        <tissue evidence="1">Whole animal</tissue>
    </source>
</reference>
<dbReference type="Proteomes" id="UP001303046">
    <property type="component" value="Unassembled WGS sequence"/>
</dbReference>
<evidence type="ECO:0008006" key="3">
    <source>
        <dbReference type="Google" id="ProtNLM"/>
    </source>
</evidence>
<evidence type="ECO:0000313" key="2">
    <source>
        <dbReference type="Proteomes" id="UP001303046"/>
    </source>
</evidence>
<name>A0ABR1BVW7_NECAM</name>
<proteinExistence type="predicted"/>
<sequence>MKSGKSGEDDENRAQMRNISNQFINHREEAARYNQAGFRPGRFTVGQLFITRRVIEIWLHFQIAPRRRTTRKSVRLVDDMSQRTGVVVRTAAQCTTPFEVVAGLRQTTMAGPFLISFVIDDIMRRTVGQRPADIILAPSVRPLIDLEYADDVVIFAESNTKLRSGNGQFCIEGGCDYRLCLREKAYRANFILLCE</sequence>
<dbReference type="PANTHER" id="PTHR47027">
    <property type="entry name" value="REVERSE TRANSCRIPTASE DOMAIN-CONTAINING PROTEIN"/>
    <property type="match status" value="1"/>
</dbReference>
<keyword evidence="2" id="KW-1185">Reference proteome</keyword>
<comment type="caution">
    <text evidence="1">The sequence shown here is derived from an EMBL/GenBank/DDBJ whole genome shotgun (WGS) entry which is preliminary data.</text>
</comment>
<protein>
    <recommendedName>
        <fullName evidence="3">Reverse transcriptase domain-containing protein</fullName>
    </recommendedName>
</protein>
<gene>
    <name evidence="1" type="primary">Necator_chrI.g3292</name>
    <name evidence="1" type="ORF">RB195_007163</name>
</gene>
<organism evidence="1 2">
    <name type="scientific">Necator americanus</name>
    <name type="common">Human hookworm</name>
    <dbReference type="NCBI Taxonomy" id="51031"/>
    <lineage>
        <taxon>Eukaryota</taxon>
        <taxon>Metazoa</taxon>
        <taxon>Ecdysozoa</taxon>
        <taxon>Nematoda</taxon>
        <taxon>Chromadorea</taxon>
        <taxon>Rhabditida</taxon>
        <taxon>Rhabditina</taxon>
        <taxon>Rhabditomorpha</taxon>
        <taxon>Strongyloidea</taxon>
        <taxon>Ancylostomatidae</taxon>
        <taxon>Bunostominae</taxon>
        <taxon>Necator</taxon>
    </lineage>
</organism>
<dbReference type="EMBL" id="JAVFWL010000001">
    <property type="protein sequence ID" value="KAK6730534.1"/>
    <property type="molecule type" value="Genomic_DNA"/>
</dbReference>
<dbReference type="PANTHER" id="PTHR47027:SF20">
    <property type="entry name" value="REVERSE TRANSCRIPTASE-LIKE PROTEIN WITH RNA-DIRECTED DNA POLYMERASE DOMAIN"/>
    <property type="match status" value="1"/>
</dbReference>